<keyword evidence="2" id="KW-1185">Reference proteome</keyword>
<dbReference type="HOGENOM" id="CLU_095631_0_0_4"/>
<dbReference type="EMBL" id="CP003555">
    <property type="protein sequence ID" value="AFK62754.1"/>
    <property type="molecule type" value="Genomic_DNA"/>
</dbReference>
<proteinExistence type="predicted"/>
<evidence type="ECO:0000313" key="1">
    <source>
        <dbReference type="EMBL" id="AFK62754.1"/>
    </source>
</evidence>
<organism evidence="1 2">
    <name type="scientific">Advenella kashmirensis (strain DSM 17095 / LMG 22695 / WT001)</name>
    <name type="common">Tetrathiobacter kashmirensis</name>
    <dbReference type="NCBI Taxonomy" id="1036672"/>
    <lineage>
        <taxon>Bacteria</taxon>
        <taxon>Pseudomonadati</taxon>
        <taxon>Pseudomonadota</taxon>
        <taxon>Betaproteobacteria</taxon>
        <taxon>Burkholderiales</taxon>
        <taxon>Alcaligenaceae</taxon>
    </lineage>
</organism>
<sequence>MAEPMICAPGVDNYPEWTTFSVARWYFFPKIFGGGATYLHEYKDAWIVYNKNRIRAIAGNYGIPPILLAGIAWEELGGKAVSWKRPVYIARRFDWSGPAWMDENLTITGKPPEQTSFGPISIQLRVVIKELGLNANTLSTAEAHQLITCLETDVYNLQLVAKHLQSLIRYDYPSSNSANLTDEQYIVVGSRYNRGIERKLSDITDSIKSSPGAPNRKYSEYGRVMLRRREHIIGLMK</sequence>
<accession>I3UCL6</accession>
<protein>
    <submittedName>
        <fullName evidence="1">Uncharacterized protein</fullName>
    </submittedName>
</protein>
<gene>
    <name evidence="1" type="ordered locus">TKWG_13140</name>
</gene>
<dbReference type="STRING" id="1036672.TKWG_13140"/>
<dbReference type="KEGG" id="aka:TKWG_13140"/>
<reference evidence="2" key="2">
    <citation type="journal article" date="2013" name="PLoS ONE">
        <title>Genome implosion elicits host-confinement in Alcaligenaceae: evidence from the comparative genomics of Tetrathiobacter kashmirensis, a pathogen in the making.</title>
        <authorList>
            <person name="Ghosh W."/>
            <person name="Alam M."/>
            <person name="Roy C."/>
            <person name="Pyne P."/>
            <person name="George A."/>
            <person name="Chakraborty R."/>
            <person name="Majumder S."/>
            <person name="Agarwal A."/>
            <person name="Chakraborty S."/>
            <person name="Majumdar S."/>
            <person name="Gupta S.K."/>
        </authorList>
    </citation>
    <scope>NUCLEOTIDE SEQUENCE [LARGE SCALE GENOMIC DNA]</scope>
    <source>
        <strain evidence="2">WT001</strain>
    </source>
</reference>
<evidence type="ECO:0000313" key="2">
    <source>
        <dbReference type="Proteomes" id="UP000005267"/>
    </source>
</evidence>
<dbReference type="OrthoDB" id="8812843at2"/>
<reference evidence="1 2" key="1">
    <citation type="journal article" date="2011" name="J. Bacteriol.">
        <title>Whole-genome shotgun sequencing of the sulfur-oxidizing chemoautotroph Tetrathiobacter kashmirensis.</title>
        <authorList>
            <person name="Ghosh W."/>
            <person name="George A."/>
            <person name="Agarwal A."/>
            <person name="Raj P."/>
            <person name="Alam M."/>
            <person name="Pyne P."/>
            <person name="Das Gupta S.K."/>
        </authorList>
    </citation>
    <scope>NUCLEOTIDE SEQUENCE [LARGE SCALE GENOMIC DNA]</scope>
    <source>
        <strain evidence="1 2">WT001</strain>
    </source>
</reference>
<dbReference type="AlphaFoldDB" id="I3UCL6"/>
<dbReference type="RefSeq" id="WP_014750845.1">
    <property type="nucleotide sequence ID" value="NC_017964.1"/>
</dbReference>
<name>I3UCL6_ADVKW</name>
<dbReference type="Proteomes" id="UP000005267">
    <property type="component" value="Chromosome"/>
</dbReference>